<evidence type="ECO:0000313" key="1">
    <source>
        <dbReference type="EMBL" id="KKL90651.1"/>
    </source>
</evidence>
<gene>
    <name evidence="1" type="ORF">LCGC14_1902530</name>
</gene>
<protein>
    <submittedName>
        <fullName evidence="1">Uncharacterized protein</fullName>
    </submittedName>
</protein>
<name>A0A0F9GJG1_9ZZZZ</name>
<dbReference type="AlphaFoldDB" id="A0A0F9GJG1"/>
<accession>A0A0F9GJG1</accession>
<feature type="non-terminal residue" evidence="1">
    <location>
        <position position="176"/>
    </location>
</feature>
<organism evidence="1">
    <name type="scientific">marine sediment metagenome</name>
    <dbReference type="NCBI Taxonomy" id="412755"/>
    <lineage>
        <taxon>unclassified sequences</taxon>
        <taxon>metagenomes</taxon>
        <taxon>ecological metagenomes</taxon>
    </lineage>
</organism>
<proteinExistence type="predicted"/>
<sequence>MPQQDFDWELILDTYRQIAETANAANEQRYGQIMQTVATTQDKVGQRYSEIMDFVDTIGGAGMERIGQAGQRAMATADQDLISRGLGQTTVRSAVQRGITEDMSRAEREQAEQTAKQRTDVMKSQVGADERLGMFLAQMQEARTDRGPDAGLMAQLMSQAGMGEGLGGGAGGGVSR</sequence>
<dbReference type="EMBL" id="LAZR01019954">
    <property type="protein sequence ID" value="KKL90651.1"/>
    <property type="molecule type" value="Genomic_DNA"/>
</dbReference>
<reference evidence="1" key="1">
    <citation type="journal article" date="2015" name="Nature">
        <title>Complex archaea that bridge the gap between prokaryotes and eukaryotes.</title>
        <authorList>
            <person name="Spang A."/>
            <person name="Saw J.H."/>
            <person name="Jorgensen S.L."/>
            <person name="Zaremba-Niedzwiedzka K."/>
            <person name="Martijn J."/>
            <person name="Lind A.E."/>
            <person name="van Eijk R."/>
            <person name="Schleper C."/>
            <person name="Guy L."/>
            <person name="Ettema T.J."/>
        </authorList>
    </citation>
    <scope>NUCLEOTIDE SEQUENCE</scope>
</reference>
<comment type="caution">
    <text evidence="1">The sequence shown here is derived from an EMBL/GenBank/DDBJ whole genome shotgun (WGS) entry which is preliminary data.</text>
</comment>